<keyword evidence="2" id="KW-1133">Transmembrane helix</keyword>
<reference evidence="3 4" key="1">
    <citation type="submission" date="2019-03" db="EMBL/GenBank/DDBJ databases">
        <title>Genomics of glacier-inhabiting Cryobacterium strains.</title>
        <authorList>
            <person name="Liu Q."/>
            <person name="Xin Y.-H."/>
        </authorList>
    </citation>
    <scope>NUCLEOTIDE SEQUENCE [LARGE SCALE GENOMIC DNA]</scope>
    <source>
        <strain evidence="3 4">RHLS22-1</strain>
    </source>
</reference>
<name>A0A4V6QGP2_9MICO</name>
<feature type="region of interest" description="Disordered" evidence="1">
    <location>
        <begin position="1"/>
        <end position="23"/>
    </location>
</feature>
<keyword evidence="4" id="KW-1185">Reference proteome</keyword>
<feature type="transmembrane region" description="Helical" evidence="2">
    <location>
        <begin position="20"/>
        <end position="43"/>
    </location>
</feature>
<dbReference type="Proteomes" id="UP000297907">
    <property type="component" value="Unassembled WGS sequence"/>
</dbReference>
<proteinExistence type="predicted"/>
<sequence length="50" mass="5090">MPRPPSVPSVPSAPVPRSETGASVAGPLTASAVLLMLGAVLVLRRRRVTA</sequence>
<dbReference type="NCBIfam" id="TIGR01167">
    <property type="entry name" value="LPXTG_anchor"/>
    <property type="match status" value="1"/>
</dbReference>
<organism evidence="3 4">
    <name type="scientific">Cryobacterium adonitolivorans</name>
    <dbReference type="NCBI Taxonomy" id="1259189"/>
    <lineage>
        <taxon>Bacteria</taxon>
        <taxon>Bacillati</taxon>
        <taxon>Actinomycetota</taxon>
        <taxon>Actinomycetes</taxon>
        <taxon>Micrococcales</taxon>
        <taxon>Microbacteriaceae</taxon>
        <taxon>Cryobacterium</taxon>
    </lineage>
</organism>
<accession>A0A4V6QGP2</accession>
<evidence type="ECO:0000313" key="4">
    <source>
        <dbReference type="Proteomes" id="UP000297907"/>
    </source>
</evidence>
<comment type="caution">
    <text evidence="3">The sequence shown here is derived from an EMBL/GenBank/DDBJ whole genome shotgun (WGS) entry which is preliminary data.</text>
</comment>
<gene>
    <name evidence="3" type="ORF">E3O42_14935</name>
</gene>
<dbReference type="EMBL" id="SOFL01000049">
    <property type="protein sequence ID" value="TFB98661.1"/>
    <property type="molecule type" value="Genomic_DNA"/>
</dbReference>
<feature type="compositionally biased region" description="Pro residues" evidence="1">
    <location>
        <begin position="1"/>
        <end position="14"/>
    </location>
</feature>
<evidence type="ECO:0000256" key="1">
    <source>
        <dbReference type="SAM" id="MobiDB-lite"/>
    </source>
</evidence>
<evidence type="ECO:0000256" key="2">
    <source>
        <dbReference type="SAM" id="Phobius"/>
    </source>
</evidence>
<evidence type="ECO:0000313" key="3">
    <source>
        <dbReference type="EMBL" id="TFB98661.1"/>
    </source>
</evidence>
<keyword evidence="2" id="KW-0472">Membrane</keyword>
<keyword evidence="2" id="KW-0812">Transmembrane</keyword>
<protein>
    <submittedName>
        <fullName evidence="3">LPXTG cell wall anchor domain-containing protein</fullName>
    </submittedName>
</protein>
<dbReference type="AlphaFoldDB" id="A0A4V6QGP2"/>